<evidence type="ECO:0000313" key="1">
    <source>
        <dbReference type="EMBL" id="WIX82501.1"/>
    </source>
</evidence>
<dbReference type="KEGG" id="acab:QRX50_17895"/>
<dbReference type="Gene3D" id="2.30.40.10">
    <property type="entry name" value="Urease, subunit C, domain 1"/>
    <property type="match status" value="1"/>
</dbReference>
<dbReference type="EMBL" id="CP127294">
    <property type="protein sequence ID" value="WIX82501.1"/>
    <property type="molecule type" value="Genomic_DNA"/>
</dbReference>
<dbReference type="RefSeq" id="WP_285973069.1">
    <property type="nucleotide sequence ID" value="NZ_CP127294.1"/>
</dbReference>
<proteinExistence type="predicted"/>
<sequence>MAAGVRGRGHRKGRLAPGFDHDVLAVGGKPLTDPAAIHDIRAVCVRGMAVRVPLPH</sequence>
<protein>
    <recommendedName>
        <fullName evidence="3">Amidohydrolase-related domain-containing protein</fullName>
    </recommendedName>
</protein>
<evidence type="ECO:0008006" key="3">
    <source>
        <dbReference type="Google" id="ProtNLM"/>
    </source>
</evidence>
<name>A0A9Y2INI2_9PSEU</name>
<reference evidence="1 2" key="1">
    <citation type="submission" date="2023-06" db="EMBL/GenBank/DDBJ databases">
        <authorList>
            <person name="Oyuntsetseg B."/>
            <person name="Kim S.B."/>
        </authorList>
    </citation>
    <scope>NUCLEOTIDE SEQUENCE [LARGE SCALE GENOMIC DNA]</scope>
    <source>
        <strain evidence="1 2">2-15</strain>
    </source>
</reference>
<dbReference type="InterPro" id="IPR011059">
    <property type="entry name" value="Metal-dep_hydrolase_composite"/>
</dbReference>
<dbReference type="AlphaFoldDB" id="A0A9Y2INI2"/>
<accession>A0A9Y2INI2</accession>
<evidence type="ECO:0000313" key="2">
    <source>
        <dbReference type="Proteomes" id="UP001236014"/>
    </source>
</evidence>
<organism evidence="1 2">
    <name type="scientific">Amycolatopsis carbonis</name>
    <dbReference type="NCBI Taxonomy" id="715471"/>
    <lineage>
        <taxon>Bacteria</taxon>
        <taxon>Bacillati</taxon>
        <taxon>Actinomycetota</taxon>
        <taxon>Actinomycetes</taxon>
        <taxon>Pseudonocardiales</taxon>
        <taxon>Pseudonocardiaceae</taxon>
        <taxon>Amycolatopsis</taxon>
    </lineage>
</organism>
<dbReference type="GO" id="GO:0016810">
    <property type="term" value="F:hydrolase activity, acting on carbon-nitrogen (but not peptide) bonds"/>
    <property type="evidence" value="ECO:0007669"/>
    <property type="project" value="InterPro"/>
</dbReference>
<gene>
    <name evidence="1" type="ORF">QRX50_17895</name>
</gene>
<dbReference type="Proteomes" id="UP001236014">
    <property type="component" value="Chromosome"/>
</dbReference>
<keyword evidence="2" id="KW-1185">Reference proteome</keyword>